<protein>
    <submittedName>
        <fullName evidence="2">Amidase</fullName>
        <ecNumber evidence="2">3.5.1.4</ecNumber>
    </submittedName>
</protein>
<keyword evidence="2" id="KW-0378">Hydrolase</keyword>
<dbReference type="EMBL" id="AP012489">
    <property type="protein sequence ID" value="BAN90115.1"/>
    <property type="molecule type" value="Genomic_DNA"/>
</dbReference>
<evidence type="ECO:0000259" key="1">
    <source>
        <dbReference type="Pfam" id="PF01425"/>
    </source>
</evidence>
<name>U3TDN7_9CREN</name>
<dbReference type="AlphaFoldDB" id="U3TDN7"/>
<dbReference type="InterPro" id="IPR023631">
    <property type="entry name" value="Amidase_dom"/>
</dbReference>
<organism evidence="2 3">
    <name type="scientific">Aeropyrum camini SY1 = JCM 12091</name>
    <dbReference type="NCBI Taxonomy" id="1198449"/>
    <lineage>
        <taxon>Archaea</taxon>
        <taxon>Thermoproteota</taxon>
        <taxon>Thermoprotei</taxon>
        <taxon>Desulfurococcales</taxon>
        <taxon>Desulfurococcaceae</taxon>
        <taxon>Aeropyrum</taxon>
    </lineage>
</organism>
<dbReference type="STRING" id="1198449.ACAM_0646"/>
<dbReference type="Pfam" id="PF01425">
    <property type="entry name" value="Amidase"/>
    <property type="match status" value="1"/>
</dbReference>
<dbReference type="PANTHER" id="PTHR11895:SF67">
    <property type="entry name" value="AMIDASE DOMAIN-CONTAINING PROTEIN"/>
    <property type="match status" value="1"/>
</dbReference>
<evidence type="ECO:0000313" key="2">
    <source>
        <dbReference type="EMBL" id="BAN90115.1"/>
    </source>
</evidence>
<dbReference type="KEGG" id="acj:ACAM_0646"/>
<evidence type="ECO:0000313" key="3">
    <source>
        <dbReference type="Proteomes" id="UP000016887"/>
    </source>
</evidence>
<dbReference type="PANTHER" id="PTHR11895">
    <property type="entry name" value="TRANSAMIDASE"/>
    <property type="match status" value="1"/>
</dbReference>
<dbReference type="InterPro" id="IPR000120">
    <property type="entry name" value="Amidase"/>
</dbReference>
<accession>U3TDN7</accession>
<keyword evidence="3" id="KW-1185">Reference proteome</keyword>
<feature type="domain" description="Amidase" evidence="1">
    <location>
        <begin position="101"/>
        <end position="219"/>
    </location>
</feature>
<dbReference type="InterPro" id="IPR036928">
    <property type="entry name" value="AS_sf"/>
</dbReference>
<gene>
    <name evidence="2" type="ORF">ACAM_0646</name>
</gene>
<dbReference type="Gene3D" id="3.90.1300.10">
    <property type="entry name" value="Amidase signature (AS) domain"/>
    <property type="match status" value="1"/>
</dbReference>
<sequence>MGRLESAAGSIAAGVRGASSLLDSALERGVKLFEAREPKGGMQPGLCSRLERLNAVIICRGGLEDNSPNRLLSYKDVYPLPREPAGWGTGLPLDTGGEPWVVSALKARGFKPYARTSMDILALGTSGFNPVLGDTLNPRNPRYTTGGSSGGAASTALLAPGLLALASDAGGSARIPAGYTGVLGLKLRRGDYRGHRGMAPSVEAPGILSLSIKTLIRGLEALGYRGVGERAILAAGAAAEGLATITLLTPEDLGLLCREALDPGACAVYEEQVESARSSGAFSTASIRLHSLYRTLEPVRATVTLSEAAEWAGRHCGGECMARLPERLRELLRLGSMLHAWREAAEGVLEKLRTSTPIPDSPVLATPAVATGGCIPVEDAGRIAYTRRAIVFTSLANALDLYSISIPLGPSRLDCGAPAPLLLTSGSLEALLAAAILLPYRAEPIH</sequence>
<dbReference type="GO" id="GO:0004040">
    <property type="term" value="F:amidase activity"/>
    <property type="evidence" value="ECO:0007669"/>
    <property type="project" value="UniProtKB-EC"/>
</dbReference>
<dbReference type="EC" id="3.5.1.4" evidence="2"/>
<dbReference type="RefSeq" id="WP_022541388.1">
    <property type="nucleotide sequence ID" value="NC_022521.1"/>
</dbReference>
<dbReference type="Proteomes" id="UP000016887">
    <property type="component" value="Chromosome"/>
</dbReference>
<dbReference type="eggNOG" id="arCOG01717">
    <property type="taxonomic scope" value="Archaea"/>
</dbReference>
<dbReference type="SUPFAM" id="SSF75304">
    <property type="entry name" value="Amidase signature (AS) enzymes"/>
    <property type="match status" value="1"/>
</dbReference>
<proteinExistence type="predicted"/>
<reference evidence="2 3" key="1">
    <citation type="journal article" date="2013" name="Appl. Environ. Microbiol.">
        <title>Variation of the Virus-Related Elements within Syntenic Genomes of the Hyperthermophilic Archaeon Aeropyrum.</title>
        <authorList>
            <person name="Daifuku T."/>
            <person name="Yoshida T."/>
            <person name="Kitamura T."/>
            <person name="Kawaichi S."/>
            <person name="Inoue T."/>
            <person name="Nomura K."/>
            <person name="Yoshida Y."/>
            <person name="Kuno S."/>
            <person name="Sako Y."/>
        </authorList>
    </citation>
    <scope>NUCLEOTIDE SEQUENCE [LARGE SCALE GENOMIC DNA]</scope>
    <source>
        <strain evidence="2 3">SY1</strain>
    </source>
</reference>
<dbReference type="GeneID" id="17111158"/>